<gene>
    <name evidence="3" type="ORF">RCO22_08845</name>
</gene>
<reference evidence="3 4" key="1">
    <citation type="journal article" date="2023" name="Microbiol. Resour. Announc.">
        <title>Whole-genome sequence of Pseudomonas yamanorum OLsAu1 isolated from the edible ectomycorrhizal mushroom Lactarius sp. section Deliciosi.</title>
        <authorList>
            <person name="Ramirez-Mendoza R."/>
            <person name="Angeles-Argaiz R.E."/>
            <person name="Hernandez-Oaxaca D."/>
            <person name="Aguirre-Beltran L."/>
            <person name="Almaraz-Suarez J."/>
            <person name="Perez-Moreno J."/>
        </authorList>
    </citation>
    <scope>NUCLEOTIDE SEQUENCE [LARGE SCALE GENOMIC DNA]</scope>
    <source>
        <strain evidence="3 4">OLsAu1</strain>
    </source>
</reference>
<dbReference type="PANTHER" id="PTHR42852:SF13">
    <property type="entry name" value="PROTEIN DIPZ"/>
    <property type="match status" value="1"/>
</dbReference>
<keyword evidence="1" id="KW-0472">Membrane</keyword>
<dbReference type="Pfam" id="PF17991">
    <property type="entry name" value="Thioredoxin_10"/>
    <property type="match status" value="1"/>
</dbReference>
<dbReference type="PANTHER" id="PTHR42852">
    <property type="entry name" value="THIOL:DISULFIDE INTERCHANGE PROTEIN DSBE"/>
    <property type="match status" value="1"/>
</dbReference>
<feature type="domain" description="Thioredoxin" evidence="2">
    <location>
        <begin position="258"/>
        <end position="409"/>
    </location>
</feature>
<feature type="transmembrane region" description="Helical" evidence="1">
    <location>
        <begin position="40"/>
        <end position="64"/>
    </location>
</feature>
<dbReference type="InterPro" id="IPR013766">
    <property type="entry name" value="Thioredoxin_domain"/>
</dbReference>
<dbReference type="SUPFAM" id="SSF52833">
    <property type="entry name" value="Thioredoxin-like"/>
    <property type="match status" value="1"/>
</dbReference>
<dbReference type="RefSeq" id="WP_309254650.1">
    <property type="nucleotide sequence ID" value="NZ_CP159621.1"/>
</dbReference>
<dbReference type="EMBL" id="JAVGXC010000006">
    <property type="protein sequence ID" value="MDR0189041.1"/>
    <property type="molecule type" value="Genomic_DNA"/>
</dbReference>
<dbReference type="Gene3D" id="2.60.120.260">
    <property type="entry name" value="Galactose-binding domain-like"/>
    <property type="match status" value="1"/>
</dbReference>
<dbReference type="CDD" id="cd03012">
    <property type="entry name" value="TlpA_like_DipZ_like"/>
    <property type="match status" value="1"/>
</dbReference>
<dbReference type="Pfam" id="PF08534">
    <property type="entry name" value="Redoxin"/>
    <property type="match status" value="1"/>
</dbReference>
<feature type="transmembrane region" description="Helical" evidence="1">
    <location>
        <begin position="194"/>
        <end position="214"/>
    </location>
</feature>
<evidence type="ECO:0000256" key="1">
    <source>
        <dbReference type="SAM" id="Phobius"/>
    </source>
</evidence>
<accession>A0ABU1CP47</accession>
<keyword evidence="1" id="KW-1133">Transmembrane helix</keyword>
<evidence type="ECO:0000313" key="3">
    <source>
        <dbReference type="EMBL" id="MDR0189041.1"/>
    </source>
</evidence>
<dbReference type="InterPro" id="IPR041017">
    <property type="entry name" value="Thioredoxin_10"/>
</dbReference>
<evidence type="ECO:0000259" key="2">
    <source>
        <dbReference type="PROSITE" id="PS51352"/>
    </source>
</evidence>
<protein>
    <submittedName>
        <fullName evidence="3">Cytochrome c biogenesis protein DipZ</fullName>
    </submittedName>
</protein>
<keyword evidence="1" id="KW-0812">Transmembrane</keyword>
<feature type="transmembrane region" description="Helical" evidence="1">
    <location>
        <begin position="6"/>
        <end position="28"/>
    </location>
</feature>
<organism evidence="3 4">
    <name type="scientific">Pseudomonas yamanorum</name>
    <dbReference type="NCBI Taxonomy" id="515393"/>
    <lineage>
        <taxon>Bacteria</taxon>
        <taxon>Pseudomonadati</taxon>
        <taxon>Pseudomonadota</taxon>
        <taxon>Gammaproteobacteria</taxon>
        <taxon>Pseudomonadales</taxon>
        <taxon>Pseudomonadaceae</taxon>
        <taxon>Pseudomonas</taxon>
    </lineage>
</organism>
<evidence type="ECO:0000313" key="4">
    <source>
        <dbReference type="Proteomes" id="UP001224477"/>
    </source>
</evidence>
<dbReference type="InterPro" id="IPR013740">
    <property type="entry name" value="Redoxin"/>
</dbReference>
<comment type="caution">
    <text evidence="3">The sequence shown here is derived from an EMBL/GenBank/DDBJ whole genome shotgun (WGS) entry which is preliminary data.</text>
</comment>
<feature type="transmembrane region" description="Helical" evidence="1">
    <location>
        <begin position="70"/>
        <end position="88"/>
    </location>
</feature>
<dbReference type="Gene3D" id="3.40.30.10">
    <property type="entry name" value="Glutaredoxin"/>
    <property type="match status" value="1"/>
</dbReference>
<keyword evidence="4" id="KW-1185">Reference proteome</keyword>
<name>A0ABU1CP47_9PSED</name>
<dbReference type="InterPro" id="IPR036249">
    <property type="entry name" value="Thioredoxin-like_sf"/>
</dbReference>
<feature type="transmembrane region" description="Helical" evidence="1">
    <location>
        <begin position="122"/>
        <end position="148"/>
    </location>
</feature>
<dbReference type="PROSITE" id="PS51352">
    <property type="entry name" value="THIOREDOXIN_2"/>
    <property type="match status" value="1"/>
</dbReference>
<feature type="transmembrane region" description="Helical" evidence="1">
    <location>
        <begin position="160"/>
        <end position="182"/>
    </location>
</feature>
<dbReference type="InterPro" id="IPR050553">
    <property type="entry name" value="Thioredoxin_ResA/DsbE_sf"/>
</dbReference>
<dbReference type="Proteomes" id="UP001224477">
    <property type="component" value="Unassembled WGS sequence"/>
</dbReference>
<sequence>MWLLVLAYLGGVLTIVSPCILPVLPFVFARTGQPFLRSGLPLLLGMAMTFALVASLAAVGGGWVVQVNQYGRWLALLFVALFGLTLLLPSLSERLTRPLVAAGSRLSEAAGADSRPRPGASFLIGVATGLLWAPCAGPILGLVLTGAALQGASIGTTLLLLAYAAGAATSLALALLVGGKVFGFMKRSLGAGEWLRRGLGALMLAGVAAIALGLDTGILARLSTASTGGLEQSLVEKLSAKPEQKSGAMMAGGAMMAANHSDTLPVEGQLPALDGAVQWLNSEPLTAEALKGKVVLVDFWTYSCINCLRTLPYVKAWAEKYRDQGLVVIGVHAPEFAFERDVNNVTKAMKDLGITYPVAIDNNYKIWRAFNNQYWPAHYFADAKGQIRYHHFGEGDYAESERVIQQLLREAGATKVAGGLIEADAKGIQAAPDMNEVQSPETYLGFQRAENFVTTGTLGTDKVVNYPAAGNLALNNWTLEGQWNVGGQQATLAAANGKIVYRFHARDLHLVLGPGADGKPVRFKVSIDGQAPGDAHGTDVARDGSGTVTEQRLYQLVRQPGAVKDRTFTIEFLDPQVAAYAFTFG</sequence>
<proteinExistence type="predicted"/>